<dbReference type="InterPro" id="IPR033954">
    <property type="entry name" value="DiS-bond_Isoase_DsbC/G"/>
</dbReference>
<dbReference type="InterPro" id="IPR018950">
    <property type="entry name" value="DiS-bond_isomerase_DsbC/G_N"/>
</dbReference>
<accession>A5EX49</accession>
<feature type="domain" description="Thioredoxin-like fold" evidence="9">
    <location>
        <begin position="102"/>
        <end position="224"/>
    </location>
</feature>
<dbReference type="Pfam" id="PF10411">
    <property type="entry name" value="DsbC_N"/>
    <property type="match status" value="1"/>
</dbReference>
<evidence type="ECO:0000256" key="2">
    <source>
        <dbReference type="ARBA" id="ARBA00009813"/>
    </source>
</evidence>
<keyword evidence="11" id="KW-1185">Reference proteome</keyword>
<evidence type="ECO:0000313" key="11">
    <source>
        <dbReference type="Proteomes" id="UP000000248"/>
    </source>
</evidence>
<dbReference type="InterPro" id="IPR009094">
    <property type="entry name" value="DiS-bond_isomerase_DsbC/G_N_sf"/>
</dbReference>
<keyword evidence="4 7" id="KW-0574">Periplasm</keyword>
<proteinExistence type="inferred from homology"/>
<feature type="chain" id="PRO_5010000234" description="Thiol:disulfide interchange protein" evidence="7">
    <location>
        <begin position="19"/>
        <end position="228"/>
    </location>
</feature>
<evidence type="ECO:0000259" key="9">
    <source>
        <dbReference type="Pfam" id="PF13098"/>
    </source>
</evidence>
<evidence type="ECO:0000256" key="1">
    <source>
        <dbReference type="ARBA" id="ARBA00004418"/>
    </source>
</evidence>
<dbReference type="STRING" id="246195.DNO_1317"/>
<dbReference type="Pfam" id="PF13098">
    <property type="entry name" value="Thioredoxin_2"/>
    <property type="match status" value="1"/>
</dbReference>
<feature type="signal peptide" evidence="7">
    <location>
        <begin position="1"/>
        <end position="18"/>
    </location>
</feature>
<protein>
    <recommendedName>
        <fullName evidence="7">Thiol:disulfide interchange protein</fullName>
    </recommendedName>
</protein>
<dbReference type="HOGENOM" id="CLU_083593_0_0_6"/>
<organism evidence="10 11">
    <name type="scientific">Dichelobacter nodosus (strain VCS1703A)</name>
    <dbReference type="NCBI Taxonomy" id="246195"/>
    <lineage>
        <taxon>Bacteria</taxon>
        <taxon>Pseudomonadati</taxon>
        <taxon>Pseudomonadota</taxon>
        <taxon>Gammaproteobacteria</taxon>
        <taxon>Cardiobacteriales</taxon>
        <taxon>Cardiobacteriaceae</taxon>
        <taxon>Dichelobacter</taxon>
    </lineage>
</organism>
<comment type="similarity">
    <text evidence="2 7">Belongs to the thioredoxin family. DsbC subfamily.</text>
</comment>
<dbReference type="SUPFAM" id="SSF52833">
    <property type="entry name" value="Thioredoxin-like"/>
    <property type="match status" value="1"/>
</dbReference>
<evidence type="ECO:0000256" key="4">
    <source>
        <dbReference type="ARBA" id="ARBA00022764"/>
    </source>
</evidence>
<evidence type="ECO:0000259" key="8">
    <source>
        <dbReference type="Pfam" id="PF10411"/>
    </source>
</evidence>
<comment type="function">
    <text evidence="7">Required for disulfide bond formation in some periplasmic proteins. Acts by transferring its disulfide bond to other proteins and is reduced in the process.</text>
</comment>
<feature type="domain" description="Disulphide bond isomerase DsbC/G N-terminal" evidence="8">
    <location>
        <begin position="15"/>
        <end position="75"/>
    </location>
</feature>
<dbReference type="OrthoDB" id="12976at2"/>
<keyword evidence="10" id="KW-0413">Isomerase</keyword>
<dbReference type="AlphaFoldDB" id="A5EX49"/>
<dbReference type="NCBIfam" id="NF008129">
    <property type="entry name" value="PRK10877.1"/>
    <property type="match status" value="1"/>
</dbReference>
<dbReference type="Proteomes" id="UP000000248">
    <property type="component" value="Chromosome"/>
</dbReference>
<gene>
    <name evidence="10" type="primary">dsbC</name>
    <name evidence="10" type="ordered locus">DNO_1317</name>
</gene>
<name>A5EX49_DICNV</name>
<reference evidence="10 11" key="1">
    <citation type="journal article" date="2007" name="Nat. Biotechnol.">
        <title>Genome sequence and identification of candidate vaccine antigens from the animal pathogen Dichelobacter nodosus.</title>
        <authorList>
            <person name="Myers G.S."/>
            <person name="Parker D."/>
            <person name="Al-Hasani K."/>
            <person name="Kennan R.M."/>
            <person name="Seemann T."/>
            <person name="Ren Q."/>
            <person name="Badger J.H."/>
            <person name="Selengut J.D."/>
            <person name="Deboy R.T."/>
            <person name="Tettelin H."/>
            <person name="Boyce J.D."/>
            <person name="McCarl V.P."/>
            <person name="Han X."/>
            <person name="Nelson W.C."/>
            <person name="Madupu R."/>
            <person name="Mohamoud Y."/>
            <person name="Holley T."/>
            <person name="Fedorova N."/>
            <person name="Khouri H."/>
            <person name="Bottomley S.P."/>
            <person name="Whittington R.J."/>
            <person name="Adler B."/>
            <person name="Songer J.G."/>
            <person name="Rood J.I."/>
            <person name="Paulsen I.T."/>
        </authorList>
    </citation>
    <scope>NUCLEOTIDE SEQUENCE [LARGE SCALE GENOMIC DNA]</scope>
    <source>
        <strain evidence="10 11">VCS1703A</strain>
    </source>
</reference>
<dbReference type="InterPro" id="IPR012336">
    <property type="entry name" value="Thioredoxin-like_fold"/>
</dbReference>
<dbReference type="InterPro" id="IPR051470">
    <property type="entry name" value="Thiol:disulfide_interchange"/>
</dbReference>
<dbReference type="eggNOG" id="COG1651">
    <property type="taxonomic scope" value="Bacteria"/>
</dbReference>
<dbReference type="GO" id="GO:0016853">
    <property type="term" value="F:isomerase activity"/>
    <property type="evidence" value="ECO:0007669"/>
    <property type="project" value="UniProtKB-KW"/>
</dbReference>
<sequence length="228" mass="25675">MKKIITMLSLVLTTFAIADDAVIEKKLAKLNVHNMHISAAPIAGLRTIVSDEGVFYASEDGNYFLQGTLIKIDDNGKMRDLSNVALLDKLKAVEEKMIVFPAKEEKYVVTVFTDISCYYCRKFHHEIKDYNDQGITIRYLAFPREGVDSEIAQQMEAVWQSEDRNRAFTDAINDSIPKGVPTDTIKKHYVLGNQFGIHGTPAILLTNGEMMPGYVAAKDLRKILETRL</sequence>
<keyword evidence="6 7" id="KW-0676">Redox-active center</keyword>
<dbReference type="EMBL" id="CP000513">
    <property type="protein sequence ID" value="ABQ13567.1"/>
    <property type="molecule type" value="Genomic_DNA"/>
</dbReference>
<dbReference type="Gene3D" id="3.40.30.10">
    <property type="entry name" value="Glutaredoxin"/>
    <property type="match status" value="1"/>
</dbReference>
<evidence type="ECO:0000256" key="6">
    <source>
        <dbReference type="ARBA" id="ARBA00023284"/>
    </source>
</evidence>
<keyword evidence="3 7" id="KW-0732">Signal</keyword>
<evidence type="ECO:0000313" key="10">
    <source>
        <dbReference type="EMBL" id="ABQ13567.1"/>
    </source>
</evidence>
<dbReference type="PANTHER" id="PTHR35272:SF3">
    <property type="entry name" value="THIOL:DISULFIDE INTERCHANGE PROTEIN DSBC"/>
    <property type="match status" value="1"/>
</dbReference>
<evidence type="ECO:0000256" key="3">
    <source>
        <dbReference type="ARBA" id="ARBA00022729"/>
    </source>
</evidence>
<dbReference type="RefSeq" id="WP_012031601.1">
    <property type="nucleotide sequence ID" value="NC_009446.1"/>
</dbReference>
<dbReference type="InterPro" id="IPR036249">
    <property type="entry name" value="Thioredoxin-like_sf"/>
</dbReference>
<dbReference type="SUPFAM" id="SSF54423">
    <property type="entry name" value="DsbC/DsbG N-terminal domain-like"/>
    <property type="match status" value="1"/>
</dbReference>
<evidence type="ECO:0000256" key="7">
    <source>
        <dbReference type="RuleBase" id="RU364038"/>
    </source>
</evidence>
<dbReference type="Gene3D" id="3.10.450.70">
    <property type="entry name" value="Disulphide bond isomerase, DsbC/G, N-terminal"/>
    <property type="match status" value="1"/>
</dbReference>
<dbReference type="KEGG" id="dno:DNO_1317"/>
<comment type="subcellular location">
    <subcellularLocation>
        <location evidence="1 7">Periplasm</location>
    </subcellularLocation>
</comment>
<dbReference type="CDD" id="cd03020">
    <property type="entry name" value="DsbA_DsbC_DsbG"/>
    <property type="match status" value="1"/>
</dbReference>
<dbReference type="PANTHER" id="PTHR35272">
    <property type="entry name" value="THIOL:DISULFIDE INTERCHANGE PROTEIN DSBC-RELATED"/>
    <property type="match status" value="1"/>
</dbReference>
<evidence type="ECO:0000256" key="5">
    <source>
        <dbReference type="ARBA" id="ARBA00023157"/>
    </source>
</evidence>
<dbReference type="GO" id="GO:0042597">
    <property type="term" value="C:periplasmic space"/>
    <property type="evidence" value="ECO:0007669"/>
    <property type="project" value="UniProtKB-SubCell"/>
</dbReference>
<keyword evidence="5" id="KW-1015">Disulfide bond</keyword>